<dbReference type="OrthoDB" id="5100581at2759"/>
<comment type="caution">
    <text evidence="3">The sequence shown here is derived from an EMBL/GenBank/DDBJ whole genome shotgun (WGS) entry which is preliminary data.</text>
</comment>
<dbReference type="Proteomes" id="UP000554235">
    <property type="component" value="Unassembled WGS sequence"/>
</dbReference>
<evidence type="ECO:0000256" key="1">
    <source>
        <dbReference type="SAM" id="MobiDB-lite"/>
    </source>
</evidence>
<feature type="compositionally biased region" description="Basic and acidic residues" evidence="1">
    <location>
        <begin position="79"/>
        <end position="95"/>
    </location>
</feature>
<accession>A0A8H4LQW6</accession>
<name>A0A8H4LQW6_9HYPO</name>
<evidence type="ECO:0000313" key="4">
    <source>
        <dbReference type="Proteomes" id="UP000554235"/>
    </source>
</evidence>
<keyword evidence="4" id="KW-1185">Reference proteome</keyword>
<gene>
    <name evidence="3" type="ORF">FALBO_923</name>
</gene>
<evidence type="ECO:0000256" key="2">
    <source>
        <dbReference type="SAM" id="Phobius"/>
    </source>
</evidence>
<keyword evidence="2" id="KW-1133">Transmembrane helix</keyword>
<evidence type="ECO:0000313" key="3">
    <source>
        <dbReference type="EMBL" id="KAF4472170.1"/>
    </source>
</evidence>
<feature type="compositionally biased region" description="Basic and acidic residues" evidence="1">
    <location>
        <begin position="1"/>
        <end position="10"/>
    </location>
</feature>
<reference evidence="3 4" key="1">
    <citation type="submission" date="2020-01" db="EMBL/GenBank/DDBJ databases">
        <title>Identification and distribution of gene clusters putatively required for synthesis of sphingolipid metabolism inhibitors in phylogenetically diverse species of the filamentous fungus Fusarium.</title>
        <authorList>
            <person name="Kim H.-S."/>
            <person name="Busman M."/>
            <person name="Brown D.W."/>
            <person name="Divon H."/>
            <person name="Uhlig S."/>
            <person name="Proctor R.H."/>
        </authorList>
    </citation>
    <scope>NUCLEOTIDE SEQUENCE [LARGE SCALE GENOMIC DNA]</scope>
    <source>
        <strain evidence="3 4">NRRL 20459</strain>
    </source>
</reference>
<feature type="region of interest" description="Disordered" evidence="1">
    <location>
        <begin position="1"/>
        <end position="58"/>
    </location>
</feature>
<feature type="transmembrane region" description="Helical" evidence="2">
    <location>
        <begin position="117"/>
        <end position="140"/>
    </location>
</feature>
<feature type="compositionally biased region" description="Basic and acidic residues" evidence="1">
    <location>
        <begin position="26"/>
        <end position="35"/>
    </location>
</feature>
<feature type="region of interest" description="Disordered" evidence="1">
    <location>
        <begin position="78"/>
        <end position="102"/>
    </location>
</feature>
<dbReference type="EMBL" id="JAADYS010000114">
    <property type="protein sequence ID" value="KAF4472170.1"/>
    <property type="molecule type" value="Genomic_DNA"/>
</dbReference>
<dbReference type="AlphaFoldDB" id="A0A8H4LQW6"/>
<keyword evidence="2" id="KW-0472">Membrane</keyword>
<proteinExistence type="predicted"/>
<protein>
    <submittedName>
        <fullName evidence="3">Uncharacterized protein</fullName>
    </submittedName>
</protein>
<keyword evidence="2" id="KW-0812">Transmembrane</keyword>
<sequence>MHLRSPDRVTFHHLASQSWQKKRRRVELDQQELKLAKRRRHEPGSARSSSSDDDHDNVSSLVDGYVVDLGLVKAFPSKPDAECLPEPRHDTDQEGRAGTTTESHIPQLRVMRTSATIVIVIIIVAGLVIVFPVTLTTALLPPRPPSRQVSLQPVDWFQQAIWDGPVDRVSGRAITPCTHPSKSPNPRPGVRSEWWLPDSPFYPRYKPWNSTPDGIYVPESYFVHDVGTALDSVFADLETIADHWPPLFRFQRENSTQFRWSTSADTYMPPNDTLPTLSLDLDEILKLASASTVLGLPPSAGCWWWPLSKPYSPLREQLGAALGKLGSDNSDRNDEVASFWPAIINDQALMMLFKLADFGGRVMEPDHDRASDTDIPLDFTEAVCKTQEERITVLTQRIKANGTAIELLKILNMTVDQRFEGDGDKGAPKVDDLFNYRDVVQVLGPGYQGMTASHPDAQWAHAKTQEALSRLHDITPFINQLAVGRL</sequence>
<organism evidence="3 4">
    <name type="scientific">Fusarium albosuccineum</name>
    <dbReference type="NCBI Taxonomy" id="1237068"/>
    <lineage>
        <taxon>Eukaryota</taxon>
        <taxon>Fungi</taxon>
        <taxon>Dikarya</taxon>
        <taxon>Ascomycota</taxon>
        <taxon>Pezizomycotina</taxon>
        <taxon>Sordariomycetes</taxon>
        <taxon>Hypocreomycetidae</taxon>
        <taxon>Hypocreales</taxon>
        <taxon>Nectriaceae</taxon>
        <taxon>Fusarium</taxon>
        <taxon>Fusarium decemcellulare species complex</taxon>
    </lineage>
</organism>